<keyword evidence="2" id="KW-0964">Secreted</keyword>
<name>A0A7X0JLS9_9HYPH</name>
<dbReference type="GO" id="GO:0005576">
    <property type="term" value="C:extracellular region"/>
    <property type="evidence" value="ECO:0007669"/>
    <property type="project" value="UniProtKB-SubCell"/>
</dbReference>
<dbReference type="EMBL" id="JACHBU010000004">
    <property type="protein sequence ID" value="MBB6509394.1"/>
    <property type="molecule type" value="Genomic_DNA"/>
</dbReference>
<dbReference type="PROSITE" id="PS00330">
    <property type="entry name" value="HEMOLYSIN_CALCIUM"/>
    <property type="match status" value="3"/>
</dbReference>
<keyword evidence="4" id="KW-1185">Reference proteome</keyword>
<evidence type="ECO:0000256" key="1">
    <source>
        <dbReference type="ARBA" id="ARBA00004613"/>
    </source>
</evidence>
<reference evidence="3 4" key="1">
    <citation type="submission" date="2020-08" db="EMBL/GenBank/DDBJ databases">
        <title>The Agave Microbiome: Exploring the role of microbial communities in plant adaptations to desert environments.</title>
        <authorList>
            <person name="Partida-Martinez L.P."/>
        </authorList>
    </citation>
    <scope>NUCLEOTIDE SEQUENCE [LARGE SCALE GENOMIC DNA]</scope>
    <source>
        <strain evidence="3 4">AS3.12</strain>
    </source>
</reference>
<dbReference type="GO" id="GO:0016787">
    <property type="term" value="F:hydrolase activity"/>
    <property type="evidence" value="ECO:0007669"/>
    <property type="project" value="UniProtKB-KW"/>
</dbReference>
<sequence>MPTFYGNDYDNTVYQDDYDSDLTVYTYGGDDRIFLNLVGKYGGFNTVYAGADDDLVQNSFEGGNKIDLGSGNDSYVATGFSTSSKLYDVVYAGSGNDSFEVSTYHSDYYGETGNDAFFSVGYRNYFNGGSGTDTISYETQDEDDDLAGLGVAIDLGKGSAQTLGTSYKETLVSIENAIGTGASDKIYGSSGANKLWGDDGNDLIDGKGGNDTLYGGAGNDDLYGGSGNDKLYGGSGNDHLYGGSGADTFVFTSIADSKAHSSRDIIQDFSRAEDDYIDLRSIDADTTFGGNQSFDFIGSKGFSGEAGELRFSGGIVSGDVNGDGYADFQIKIAGQTKMYDSDFFL</sequence>
<dbReference type="PRINTS" id="PR00313">
    <property type="entry name" value="CABNDNGRPT"/>
</dbReference>
<dbReference type="SUPFAM" id="SSF51120">
    <property type="entry name" value="beta-Roll"/>
    <property type="match status" value="2"/>
</dbReference>
<dbReference type="GO" id="GO:0005509">
    <property type="term" value="F:calcium ion binding"/>
    <property type="evidence" value="ECO:0007669"/>
    <property type="project" value="InterPro"/>
</dbReference>
<dbReference type="PANTHER" id="PTHR38340">
    <property type="entry name" value="S-LAYER PROTEIN"/>
    <property type="match status" value="1"/>
</dbReference>
<protein>
    <submittedName>
        <fullName evidence="3">Serralysin</fullName>
        <ecNumber evidence="3">3.4.24.40</ecNumber>
    </submittedName>
</protein>
<organism evidence="3 4">
    <name type="scientific">Rhizobium soli</name>
    <dbReference type="NCBI Taxonomy" id="424798"/>
    <lineage>
        <taxon>Bacteria</taxon>
        <taxon>Pseudomonadati</taxon>
        <taxon>Pseudomonadota</taxon>
        <taxon>Alphaproteobacteria</taxon>
        <taxon>Hyphomicrobiales</taxon>
        <taxon>Rhizobiaceae</taxon>
        <taxon>Rhizobium/Agrobacterium group</taxon>
        <taxon>Rhizobium</taxon>
    </lineage>
</organism>
<dbReference type="InterPro" id="IPR011049">
    <property type="entry name" value="Serralysin-like_metalloprot_C"/>
</dbReference>
<dbReference type="InterPro" id="IPR018511">
    <property type="entry name" value="Hemolysin-typ_Ca-bd_CS"/>
</dbReference>
<proteinExistence type="predicted"/>
<evidence type="ECO:0000313" key="3">
    <source>
        <dbReference type="EMBL" id="MBB6509394.1"/>
    </source>
</evidence>
<evidence type="ECO:0000313" key="4">
    <source>
        <dbReference type="Proteomes" id="UP000585437"/>
    </source>
</evidence>
<dbReference type="Gene3D" id="2.150.10.10">
    <property type="entry name" value="Serralysin-like metalloprotease, C-terminal"/>
    <property type="match status" value="1"/>
</dbReference>
<comment type="subcellular location">
    <subcellularLocation>
        <location evidence="1">Secreted</location>
    </subcellularLocation>
</comment>
<accession>A0A7X0JLS9</accession>
<keyword evidence="3" id="KW-0378">Hydrolase</keyword>
<dbReference type="PANTHER" id="PTHR38340:SF1">
    <property type="entry name" value="S-LAYER PROTEIN"/>
    <property type="match status" value="1"/>
</dbReference>
<comment type="caution">
    <text evidence="3">The sequence shown here is derived from an EMBL/GenBank/DDBJ whole genome shotgun (WGS) entry which is preliminary data.</text>
</comment>
<dbReference type="InterPro" id="IPR050557">
    <property type="entry name" value="RTX_toxin/Mannuronan_C5-epim"/>
</dbReference>
<dbReference type="Proteomes" id="UP000585437">
    <property type="component" value="Unassembled WGS sequence"/>
</dbReference>
<dbReference type="AlphaFoldDB" id="A0A7X0JLS9"/>
<dbReference type="Gene3D" id="2.160.20.160">
    <property type="match status" value="1"/>
</dbReference>
<dbReference type="InterPro" id="IPR001343">
    <property type="entry name" value="Hemolysn_Ca-bd"/>
</dbReference>
<dbReference type="EC" id="3.4.24.40" evidence="3"/>
<evidence type="ECO:0000256" key="2">
    <source>
        <dbReference type="ARBA" id="ARBA00022525"/>
    </source>
</evidence>
<dbReference type="RefSeq" id="WP_184654947.1">
    <property type="nucleotide sequence ID" value="NZ_JACHBU010000004.1"/>
</dbReference>
<dbReference type="Pfam" id="PF00353">
    <property type="entry name" value="HemolysinCabind"/>
    <property type="match status" value="4"/>
</dbReference>
<gene>
    <name evidence="3" type="ORF">F4695_002751</name>
</gene>